<organism evidence="1 2">
    <name type="scientific">Roseivirga seohaensis subsp. aquiponti</name>
    <dbReference type="NCBI Taxonomy" id="1566026"/>
    <lineage>
        <taxon>Bacteria</taxon>
        <taxon>Pseudomonadati</taxon>
        <taxon>Bacteroidota</taxon>
        <taxon>Cytophagia</taxon>
        <taxon>Cytophagales</taxon>
        <taxon>Roseivirgaceae</taxon>
        <taxon>Roseivirga</taxon>
    </lineage>
</organism>
<protein>
    <submittedName>
        <fullName evidence="1">Uncharacterized protein</fullName>
    </submittedName>
</protein>
<accession>A0A0L8AP91</accession>
<dbReference type="Proteomes" id="UP000036908">
    <property type="component" value="Unassembled WGS sequence"/>
</dbReference>
<gene>
    <name evidence="1" type="ORF">OB69_04015</name>
</gene>
<dbReference type="PATRIC" id="fig|1566026.4.peg.2573"/>
<proteinExistence type="predicted"/>
<comment type="caution">
    <text evidence="1">The sequence shown here is derived from an EMBL/GenBank/DDBJ whole genome shotgun (WGS) entry which is preliminary data.</text>
</comment>
<dbReference type="OrthoDB" id="9925604at2"/>
<name>A0A0L8AP91_9BACT</name>
<dbReference type="RefSeq" id="WP_053222392.1">
    <property type="nucleotide sequence ID" value="NZ_JSVA01000004.1"/>
</dbReference>
<sequence>MREYTSISTEVREWILSEIKRTGIGPQRILKGNKEARELGLTSGIIYRLTGQNGKADTAREEHIRLALKLWQDTPDKKIKEAKPKSSEFQKTEPKALYKSPSYGYEPITIEFLDILKREELRTGVKTEDLVKEARVDVKPHVVKAWKNGKTMSADPEIMKVVLEAFTEIVG</sequence>
<dbReference type="EMBL" id="JSVA01000004">
    <property type="protein sequence ID" value="KOF04154.1"/>
    <property type="molecule type" value="Genomic_DNA"/>
</dbReference>
<keyword evidence="2" id="KW-1185">Reference proteome</keyword>
<dbReference type="AlphaFoldDB" id="A0A0L8AP91"/>
<reference evidence="2" key="1">
    <citation type="submission" date="2014-11" db="EMBL/GenBank/DDBJ databases">
        <title>Genome sequencing of Roseivirga sp. D-25.</title>
        <authorList>
            <person name="Selvaratnam C."/>
            <person name="Thevarajoo S."/>
            <person name="Goh K.M."/>
            <person name="Eee R."/>
            <person name="Chan K.-G."/>
            <person name="Chong C.S."/>
        </authorList>
    </citation>
    <scope>NUCLEOTIDE SEQUENCE [LARGE SCALE GENOMIC DNA]</scope>
    <source>
        <strain evidence="2">D-25</strain>
    </source>
</reference>
<evidence type="ECO:0000313" key="2">
    <source>
        <dbReference type="Proteomes" id="UP000036908"/>
    </source>
</evidence>
<evidence type="ECO:0000313" key="1">
    <source>
        <dbReference type="EMBL" id="KOF04154.1"/>
    </source>
</evidence>